<protein>
    <submittedName>
        <fullName evidence="2">Transcriptional regulator with XRE-family HTH domain</fullName>
    </submittedName>
</protein>
<accession>A0A7W7IMA5</accession>
<evidence type="ECO:0000313" key="2">
    <source>
        <dbReference type="EMBL" id="MBB4796971.1"/>
    </source>
</evidence>
<dbReference type="SMART" id="SM00530">
    <property type="entry name" value="HTH_XRE"/>
    <property type="match status" value="1"/>
</dbReference>
<dbReference type="EMBL" id="JACHKY010000001">
    <property type="protein sequence ID" value="MBB4796971.1"/>
    <property type="molecule type" value="Genomic_DNA"/>
</dbReference>
<evidence type="ECO:0000259" key="1">
    <source>
        <dbReference type="PROSITE" id="PS50943"/>
    </source>
</evidence>
<evidence type="ECO:0000313" key="3">
    <source>
        <dbReference type="Proteomes" id="UP000539957"/>
    </source>
</evidence>
<dbReference type="PROSITE" id="PS50943">
    <property type="entry name" value="HTH_CROC1"/>
    <property type="match status" value="1"/>
</dbReference>
<dbReference type="InterPro" id="IPR010982">
    <property type="entry name" value="Lambda_DNA-bd_dom_sf"/>
</dbReference>
<dbReference type="GO" id="GO:0003677">
    <property type="term" value="F:DNA binding"/>
    <property type="evidence" value="ECO:0007669"/>
    <property type="project" value="InterPro"/>
</dbReference>
<name>A0A7W7IMA5_9CAUL</name>
<dbReference type="Pfam" id="PF13560">
    <property type="entry name" value="HTH_31"/>
    <property type="match status" value="1"/>
</dbReference>
<reference evidence="2 3" key="1">
    <citation type="submission" date="2020-08" db="EMBL/GenBank/DDBJ databases">
        <title>Functional genomics of gut bacteria from endangered species of beetles.</title>
        <authorList>
            <person name="Carlos-Shanley C."/>
        </authorList>
    </citation>
    <scope>NUCLEOTIDE SEQUENCE [LARGE SCALE GENOMIC DNA]</scope>
    <source>
        <strain evidence="2 3">S00123</strain>
    </source>
</reference>
<gene>
    <name evidence="2" type="ORF">HNP32_000685</name>
</gene>
<comment type="caution">
    <text evidence="2">The sequence shown here is derived from an EMBL/GenBank/DDBJ whole genome shotgun (WGS) entry which is preliminary data.</text>
</comment>
<keyword evidence="3" id="KW-1185">Reference proteome</keyword>
<organism evidence="2 3">
    <name type="scientific">Brevundimonas bullata</name>
    <dbReference type="NCBI Taxonomy" id="13160"/>
    <lineage>
        <taxon>Bacteria</taxon>
        <taxon>Pseudomonadati</taxon>
        <taxon>Pseudomonadota</taxon>
        <taxon>Alphaproteobacteria</taxon>
        <taxon>Caulobacterales</taxon>
        <taxon>Caulobacteraceae</taxon>
        <taxon>Brevundimonas</taxon>
    </lineage>
</organism>
<feature type="domain" description="HTH cro/C1-type" evidence="1">
    <location>
        <begin position="26"/>
        <end position="80"/>
    </location>
</feature>
<sequence length="152" mass="16972">MTKMDDEEREDLKRTRHIDEPLGARLRALREDRGLTQAQMGHELGISANQWGRHESGKNRVPAARLWQFCKVMNVDVAAIYEGLPFQILRDGEYSVAGMGEREWAPGLAGHPAEAAPQPLVQRIGAVVRQLPEARQRTALAIVRALKGEEEG</sequence>
<dbReference type="InterPro" id="IPR001387">
    <property type="entry name" value="Cro/C1-type_HTH"/>
</dbReference>
<dbReference type="Proteomes" id="UP000539957">
    <property type="component" value="Unassembled WGS sequence"/>
</dbReference>
<dbReference type="RefSeq" id="WP_184267061.1">
    <property type="nucleotide sequence ID" value="NZ_JACHKY010000001.1"/>
</dbReference>
<dbReference type="AlphaFoldDB" id="A0A7W7IMA5"/>
<dbReference type="Gene3D" id="1.10.260.40">
    <property type="entry name" value="lambda repressor-like DNA-binding domains"/>
    <property type="match status" value="1"/>
</dbReference>
<dbReference type="CDD" id="cd00093">
    <property type="entry name" value="HTH_XRE"/>
    <property type="match status" value="1"/>
</dbReference>
<dbReference type="SUPFAM" id="SSF47413">
    <property type="entry name" value="lambda repressor-like DNA-binding domains"/>
    <property type="match status" value="1"/>
</dbReference>
<proteinExistence type="predicted"/>